<feature type="binding site" evidence="5">
    <location>
        <begin position="14"/>
        <end position="19"/>
    </location>
    <ligand>
        <name>ATP</name>
        <dbReference type="ChEBI" id="CHEBI:30616"/>
    </ligand>
</feature>
<dbReference type="PANTHER" id="PTHR10695">
    <property type="entry name" value="DEPHOSPHO-COA KINASE-RELATED"/>
    <property type="match status" value="1"/>
</dbReference>
<dbReference type="HAMAP" id="MF_00376">
    <property type="entry name" value="Dephospho_CoA_kinase"/>
    <property type="match status" value="1"/>
</dbReference>
<dbReference type="Gene3D" id="3.40.50.300">
    <property type="entry name" value="P-loop containing nucleotide triphosphate hydrolases"/>
    <property type="match status" value="1"/>
</dbReference>
<dbReference type="GO" id="GO:0004140">
    <property type="term" value="F:dephospho-CoA kinase activity"/>
    <property type="evidence" value="ECO:0007669"/>
    <property type="project" value="UniProtKB-EC"/>
</dbReference>
<evidence type="ECO:0000256" key="5">
    <source>
        <dbReference type="HAMAP-Rule" id="MF_00376"/>
    </source>
</evidence>
<keyword evidence="3 5" id="KW-0067">ATP-binding</keyword>
<comment type="pathway">
    <text evidence="5">Cofactor biosynthesis; coenzyme A biosynthesis; CoA from (R)-pantothenate: step 5/5.</text>
</comment>
<keyword evidence="5 7" id="KW-0418">Kinase</keyword>
<dbReference type="CDD" id="cd02022">
    <property type="entry name" value="DPCK"/>
    <property type="match status" value="1"/>
</dbReference>
<reference evidence="8" key="1">
    <citation type="journal article" date="2019" name="Int. J. Syst. Evol. Microbiol.">
        <title>The Global Catalogue of Microorganisms (GCM) 10K type strain sequencing project: providing services to taxonomists for standard genome sequencing and annotation.</title>
        <authorList>
            <consortium name="The Broad Institute Genomics Platform"/>
            <consortium name="The Broad Institute Genome Sequencing Center for Infectious Disease"/>
            <person name="Wu L."/>
            <person name="Ma J."/>
        </authorList>
    </citation>
    <scope>NUCLEOTIDE SEQUENCE [LARGE SCALE GENOMIC DNA]</scope>
    <source>
        <strain evidence="8">CCUG 56029</strain>
    </source>
</reference>
<dbReference type="NCBIfam" id="TIGR00152">
    <property type="entry name" value="dephospho-CoA kinase"/>
    <property type="match status" value="1"/>
</dbReference>
<evidence type="ECO:0000256" key="2">
    <source>
        <dbReference type="ARBA" id="ARBA00022741"/>
    </source>
</evidence>
<organism evidence="7 8">
    <name type="scientific">Paracoccus pacificus</name>
    <dbReference type="NCBI Taxonomy" id="1463598"/>
    <lineage>
        <taxon>Bacteria</taxon>
        <taxon>Pseudomonadati</taxon>
        <taxon>Pseudomonadota</taxon>
        <taxon>Alphaproteobacteria</taxon>
        <taxon>Rhodobacterales</taxon>
        <taxon>Paracoccaceae</taxon>
        <taxon>Paracoccus</taxon>
    </lineage>
</organism>
<comment type="function">
    <text evidence="5">Catalyzes the phosphorylation of the 3'-hydroxyl group of dephosphocoenzyme A to form coenzyme A.</text>
</comment>
<dbReference type="InterPro" id="IPR027417">
    <property type="entry name" value="P-loop_NTPase"/>
</dbReference>
<protein>
    <recommendedName>
        <fullName evidence="5 6">Dephospho-CoA kinase</fullName>
        <ecNumber evidence="5 6">2.7.1.24</ecNumber>
    </recommendedName>
    <alternativeName>
        <fullName evidence="5">Dephosphocoenzyme A kinase</fullName>
    </alternativeName>
</protein>
<comment type="caution">
    <text evidence="7">The sequence shown here is derived from an EMBL/GenBank/DDBJ whole genome shotgun (WGS) entry which is preliminary data.</text>
</comment>
<comment type="similarity">
    <text evidence="1 5">Belongs to the CoaE family.</text>
</comment>
<keyword evidence="8" id="KW-1185">Reference proteome</keyword>
<keyword evidence="2 5" id="KW-0547">Nucleotide-binding</keyword>
<gene>
    <name evidence="5 7" type="primary">coaE</name>
    <name evidence="7" type="ORF">ACFSCT_02270</name>
</gene>
<evidence type="ECO:0000256" key="6">
    <source>
        <dbReference type="NCBIfam" id="TIGR00152"/>
    </source>
</evidence>
<dbReference type="EMBL" id="JBHUEN010000006">
    <property type="protein sequence ID" value="MFD1880539.1"/>
    <property type="molecule type" value="Genomic_DNA"/>
</dbReference>
<comment type="subcellular location">
    <subcellularLocation>
        <location evidence="5">Cytoplasm</location>
    </subcellularLocation>
</comment>
<evidence type="ECO:0000313" key="8">
    <source>
        <dbReference type="Proteomes" id="UP001597213"/>
    </source>
</evidence>
<keyword evidence="5" id="KW-0963">Cytoplasm</keyword>
<name>A0ABW4R2T3_9RHOB</name>
<evidence type="ECO:0000256" key="1">
    <source>
        <dbReference type="ARBA" id="ARBA00009018"/>
    </source>
</evidence>
<sequence>MTDTFRLGLTGSIGMGKTTTAQMFADRGHPVWDADAAVHRLYAKGGAAVMPVAQAFPSALIDGAIDRAALRREIAADPTALKRLEAIVHPLVAADRQNFIADARAAGARIVVLDIPLLFETGADREMDGTATVSASLQTQRSRVLARPGMSAETLDLILSRQMPDAEKRARSTWVIPTDTLAGAEAAVEAICAEILGKQA</sequence>
<dbReference type="Pfam" id="PF01121">
    <property type="entry name" value="CoaE"/>
    <property type="match status" value="1"/>
</dbReference>
<dbReference type="Proteomes" id="UP001597213">
    <property type="component" value="Unassembled WGS sequence"/>
</dbReference>
<dbReference type="InterPro" id="IPR001977">
    <property type="entry name" value="Depp_CoAkinase"/>
</dbReference>
<evidence type="ECO:0000256" key="3">
    <source>
        <dbReference type="ARBA" id="ARBA00022840"/>
    </source>
</evidence>
<keyword evidence="4 5" id="KW-0173">Coenzyme A biosynthesis</keyword>
<evidence type="ECO:0000313" key="7">
    <source>
        <dbReference type="EMBL" id="MFD1880539.1"/>
    </source>
</evidence>
<dbReference type="EC" id="2.7.1.24" evidence="5 6"/>
<dbReference type="RefSeq" id="WP_379139800.1">
    <property type="nucleotide sequence ID" value="NZ_JBHUEN010000006.1"/>
</dbReference>
<comment type="catalytic activity">
    <reaction evidence="5">
        <text>3'-dephospho-CoA + ATP = ADP + CoA + H(+)</text>
        <dbReference type="Rhea" id="RHEA:18245"/>
        <dbReference type="ChEBI" id="CHEBI:15378"/>
        <dbReference type="ChEBI" id="CHEBI:30616"/>
        <dbReference type="ChEBI" id="CHEBI:57287"/>
        <dbReference type="ChEBI" id="CHEBI:57328"/>
        <dbReference type="ChEBI" id="CHEBI:456216"/>
        <dbReference type="EC" id="2.7.1.24"/>
    </reaction>
</comment>
<dbReference type="PANTHER" id="PTHR10695:SF46">
    <property type="entry name" value="BIFUNCTIONAL COENZYME A SYNTHASE-RELATED"/>
    <property type="match status" value="1"/>
</dbReference>
<keyword evidence="5 7" id="KW-0808">Transferase</keyword>
<dbReference type="PROSITE" id="PS51219">
    <property type="entry name" value="DPCK"/>
    <property type="match status" value="1"/>
</dbReference>
<accession>A0ABW4R2T3</accession>
<proteinExistence type="inferred from homology"/>
<evidence type="ECO:0000256" key="4">
    <source>
        <dbReference type="ARBA" id="ARBA00022993"/>
    </source>
</evidence>
<dbReference type="SUPFAM" id="SSF52540">
    <property type="entry name" value="P-loop containing nucleoside triphosphate hydrolases"/>
    <property type="match status" value="1"/>
</dbReference>